<sequence length="68" mass="7697">MVTSLVPIVDLEPGDHLASVSVDRIDPSCYTGGEDQLYLEEGHPERKVRFINRVCSGWNSQLLRMRPL</sequence>
<keyword evidence="1" id="KW-0496">Mitochondrion</keyword>
<comment type="caution">
    <text evidence="1">The sequence shown here is derived from an EMBL/GenBank/DDBJ whole genome shotgun (WGS) entry which is preliminary data.</text>
</comment>
<proteinExistence type="predicted"/>
<evidence type="ECO:0000313" key="1">
    <source>
        <dbReference type="EMBL" id="KUM51338.1"/>
    </source>
</evidence>
<organism evidence="1">
    <name type="scientific">Picea glauca</name>
    <name type="common">White spruce</name>
    <name type="synonym">Pinus glauca</name>
    <dbReference type="NCBI Taxonomy" id="3330"/>
    <lineage>
        <taxon>Eukaryota</taxon>
        <taxon>Viridiplantae</taxon>
        <taxon>Streptophyta</taxon>
        <taxon>Embryophyta</taxon>
        <taxon>Tracheophyta</taxon>
        <taxon>Spermatophyta</taxon>
        <taxon>Pinopsida</taxon>
        <taxon>Pinidae</taxon>
        <taxon>Conifers I</taxon>
        <taxon>Pinales</taxon>
        <taxon>Pinaceae</taxon>
        <taxon>Picea</taxon>
    </lineage>
</organism>
<dbReference type="EMBL" id="LKAM01000001">
    <property type="protein sequence ID" value="KUM51338.1"/>
    <property type="molecule type" value="Genomic_DNA"/>
</dbReference>
<reference evidence="1" key="1">
    <citation type="journal article" date="2015" name="Genome Biol. Evol.">
        <title>Organellar Genomes of White Spruce (Picea glauca): Assembly and Annotation.</title>
        <authorList>
            <person name="Jackman S.D."/>
            <person name="Warren R.L."/>
            <person name="Gibb E.A."/>
            <person name="Vandervalk B.P."/>
            <person name="Mohamadi H."/>
            <person name="Chu J."/>
            <person name="Raymond A."/>
            <person name="Pleasance S."/>
            <person name="Coope R."/>
            <person name="Wildung M.R."/>
            <person name="Ritland C.E."/>
            <person name="Bousquet J."/>
            <person name="Jones S.J."/>
            <person name="Bohlmann J."/>
            <person name="Birol I."/>
        </authorList>
    </citation>
    <scope>NUCLEOTIDE SEQUENCE [LARGE SCALE GENOMIC DNA]</scope>
    <source>
        <tissue evidence="1">Flushing bud</tissue>
    </source>
</reference>
<protein>
    <submittedName>
        <fullName evidence="1">Uncharacterized protein</fullName>
    </submittedName>
</protein>
<accession>A0A117NJE6</accession>
<dbReference type="AlphaFoldDB" id="A0A117NJE6"/>
<geneLocation type="mitochondrion" evidence="1"/>
<name>A0A117NJE6_PICGL</name>
<gene>
    <name evidence="1" type="ORF">ABT39_MTgene1185</name>
</gene>